<dbReference type="SUPFAM" id="SSF46689">
    <property type="entry name" value="Homeodomain-like"/>
    <property type="match status" value="1"/>
</dbReference>
<evidence type="ECO:0000256" key="2">
    <source>
        <dbReference type="ARBA" id="ARBA00023015"/>
    </source>
</evidence>
<evidence type="ECO:0000313" key="7">
    <source>
        <dbReference type="EMBL" id="GBF06132.1"/>
    </source>
</evidence>
<dbReference type="InterPro" id="IPR018060">
    <property type="entry name" value="HTH_AraC"/>
</dbReference>
<protein>
    <submittedName>
        <fullName evidence="7">Luciferase-like protein</fullName>
    </submittedName>
</protein>
<dbReference type="SUPFAM" id="SSF51215">
    <property type="entry name" value="Regulatory protein AraC"/>
    <property type="match status" value="1"/>
</dbReference>
<dbReference type="Pfam" id="PF12833">
    <property type="entry name" value="HTH_18"/>
    <property type="match status" value="1"/>
</dbReference>
<dbReference type="PANTHER" id="PTHR46796:SF13">
    <property type="entry name" value="HTH-TYPE TRANSCRIPTIONAL ACTIVATOR RHAS"/>
    <property type="match status" value="1"/>
</dbReference>
<dbReference type="PROSITE" id="PS01124">
    <property type="entry name" value="HTH_ARAC_FAMILY_2"/>
    <property type="match status" value="1"/>
</dbReference>
<dbReference type="GO" id="GO:0003700">
    <property type="term" value="F:DNA-binding transcription factor activity"/>
    <property type="evidence" value="ECO:0007669"/>
    <property type="project" value="InterPro"/>
</dbReference>
<evidence type="ECO:0000256" key="4">
    <source>
        <dbReference type="ARBA" id="ARBA00023159"/>
    </source>
</evidence>
<reference evidence="8" key="1">
    <citation type="submission" date="2018-01" db="EMBL/GenBank/DDBJ databases">
        <title>Draft Genome Sequence of the Radioresistant Bacterium Deinococcus aerius TR0125, Isolated from the Higher Atmosphere above Japan.</title>
        <authorList>
            <person name="Satoh K."/>
            <person name="Arai H."/>
            <person name="Sanzen T."/>
            <person name="Kawaguchi Y."/>
            <person name="Hayashi H."/>
            <person name="Yokobori S."/>
            <person name="Yamagishi A."/>
            <person name="Oono Y."/>
            <person name="Narumi I."/>
        </authorList>
    </citation>
    <scope>NUCLEOTIDE SEQUENCE [LARGE SCALE GENOMIC DNA]</scope>
    <source>
        <strain evidence="8">TR0125</strain>
    </source>
</reference>
<dbReference type="InterPro" id="IPR018062">
    <property type="entry name" value="HTH_AraC-typ_CS"/>
</dbReference>
<dbReference type="InterPro" id="IPR037923">
    <property type="entry name" value="HTH-like"/>
</dbReference>
<proteinExistence type="predicted"/>
<keyword evidence="3" id="KW-0238">DNA-binding</keyword>
<evidence type="ECO:0000259" key="6">
    <source>
        <dbReference type="PROSITE" id="PS01124"/>
    </source>
</evidence>
<dbReference type="PRINTS" id="PR00032">
    <property type="entry name" value="HTHARAC"/>
</dbReference>
<dbReference type="InterPro" id="IPR050204">
    <property type="entry name" value="AraC_XylS_family_regulators"/>
</dbReference>
<dbReference type="InterPro" id="IPR003313">
    <property type="entry name" value="AraC-bd"/>
</dbReference>
<keyword evidence="2" id="KW-0805">Transcription regulation</keyword>
<dbReference type="SMART" id="SM00342">
    <property type="entry name" value="HTH_ARAC"/>
    <property type="match status" value="1"/>
</dbReference>
<dbReference type="Gene3D" id="1.10.10.60">
    <property type="entry name" value="Homeodomain-like"/>
    <property type="match status" value="2"/>
</dbReference>
<evidence type="ECO:0000256" key="1">
    <source>
        <dbReference type="ARBA" id="ARBA00022490"/>
    </source>
</evidence>
<keyword evidence="8" id="KW-1185">Reference proteome</keyword>
<dbReference type="GO" id="GO:0043565">
    <property type="term" value="F:sequence-specific DNA binding"/>
    <property type="evidence" value="ECO:0007669"/>
    <property type="project" value="InterPro"/>
</dbReference>
<dbReference type="EMBL" id="BFAG01000007">
    <property type="protein sequence ID" value="GBF06132.1"/>
    <property type="molecule type" value="Genomic_DNA"/>
</dbReference>
<dbReference type="Pfam" id="PF02311">
    <property type="entry name" value="AraC_binding"/>
    <property type="match status" value="1"/>
</dbReference>
<dbReference type="InterPro" id="IPR014710">
    <property type="entry name" value="RmlC-like_jellyroll"/>
</dbReference>
<keyword evidence="1" id="KW-0963">Cytoplasm</keyword>
<dbReference type="PANTHER" id="PTHR46796">
    <property type="entry name" value="HTH-TYPE TRANSCRIPTIONAL ACTIVATOR RHAS-RELATED"/>
    <property type="match status" value="1"/>
</dbReference>
<feature type="domain" description="HTH araC/xylS-type" evidence="6">
    <location>
        <begin position="182"/>
        <end position="280"/>
    </location>
</feature>
<keyword evidence="5" id="KW-0804">Transcription</keyword>
<keyword evidence="4" id="KW-0010">Activator</keyword>
<comment type="caution">
    <text evidence="7">The sequence shown here is derived from an EMBL/GenBank/DDBJ whole genome shotgun (WGS) entry which is preliminary data.</text>
</comment>
<dbReference type="PROSITE" id="PS00041">
    <property type="entry name" value="HTH_ARAC_FAMILY_1"/>
    <property type="match status" value="1"/>
</dbReference>
<dbReference type="Proteomes" id="UP000236569">
    <property type="component" value="Unassembled WGS sequence"/>
</dbReference>
<sequence length="294" mass="32031">MYCVDMTVPRLQFERVAPGRVFHAAVVLARPGRGVAAHRHDFWELFVVNGGAGTHLVGGRVFPLIPGDLVLVRPEDEHAIEAAPDDQLHFVNVAIPDRAWRDFIAWAGLQGTLGQWSAVEGPPTVALSTERRGECAEAFRLALRAYAQSPDALALCRFLGAVLPLLGPGPAAIEPVGPPWLSRALDRLREPEHLRAGVPRLLELSGVSATHLARVVRDIHGLTPTELVNERRLVRAAELLTTTPAEVIDIASGCGFENLSHFYRLFKRRYGRPPGAFRLAARAAVAPYQPGGEN</sequence>
<organism evidence="7 8">
    <name type="scientific">Deinococcus aerius</name>
    <dbReference type="NCBI Taxonomy" id="200253"/>
    <lineage>
        <taxon>Bacteria</taxon>
        <taxon>Thermotogati</taxon>
        <taxon>Deinococcota</taxon>
        <taxon>Deinococci</taxon>
        <taxon>Deinococcales</taxon>
        <taxon>Deinococcaceae</taxon>
        <taxon>Deinococcus</taxon>
    </lineage>
</organism>
<dbReference type="AlphaFoldDB" id="A0A2I9CVZ9"/>
<evidence type="ECO:0000313" key="8">
    <source>
        <dbReference type="Proteomes" id="UP000236569"/>
    </source>
</evidence>
<dbReference type="InterPro" id="IPR009057">
    <property type="entry name" value="Homeodomain-like_sf"/>
</dbReference>
<accession>A0A2I9CVZ9</accession>
<dbReference type="Gene3D" id="2.60.120.10">
    <property type="entry name" value="Jelly Rolls"/>
    <property type="match status" value="1"/>
</dbReference>
<evidence type="ECO:0000256" key="5">
    <source>
        <dbReference type="ARBA" id="ARBA00023163"/>
    </source>
</evidence>
<evidence type="ECO:0000256" key="3">
    <source>
        <dbReference type="ARBA" id="ARBA00023125"/>
    </source>
</evidence>
<gene>
    <name evidence="7" type="ORF">DAERI_070130</name>
</gene>
<name>A0A2I9CVZ9_9DEIO</name>
<dbReference type="InterPro" id="IPR020449">
    <property type="entry name" value="Tscrpt_reg_AraC-type_HTH"/>
</dbReference>